<evidence type="ECO:0000313" key="1">
    <source>
        <dbReference type="EMBL" id="KYD19374.1"/>
    </source>
</evidence>
<proteinExistence type="predicted"/>
<reference evidence="1 2" key="1">
    <citation type="submission" date="2016-01" db="EMBL/GenBank/DDBJ databases">
        <title>Draft Genome Sequences of Seven Thermophilic Sporeformers Isolated from Foods.</title>
        <authorList>
            <person name="Berendsen E.M."/>
            <person name="Wells-Bennik M.H."/>
            <person name="Krawcyk A.O."/>
            <person name="De Jong A."/>
            <person name="Holsappel S."/>
            <person name="Eijlander R.T."/>
            <person name="Kuipers O.P."/>
        </authorList>
    </citation>
    <scope>NUCLEOTIDE SEQUENCE [LARGE SCALE GENOMIC DNA]</scope>
    <source>
        <strain evidence="1 2">B4135</strain>
    </source>
</reference>
<protein>
    <submittedName>
        <fullName evidence="1">Uncharacterized protein</fullName>
    </submittedName>
</protein>
<dbReference type="STRING" id="301148.B4135_2105"/>
<gene>
    <name evidence="1" type="ORF">B4135_2105</name>
</gene>
<evidence type="ECO:0000313" key="2">
    <source>
        <dbReference type="Proteomes" id="UP000075683"/>
    </source>
</evidence>
<name>A0A150M441_9BACI</name>
<dbReference type="Proteomes" id="UP000075683">
    <property type="component" value="Unassembled WGS sequence"/>
</dbReference>
<sequence length="48" mass="5431">MPTSDTPIKSEAADKISIERSKTILFIGFVRFLPEEMSANKNENHSHL</sequence>
<accession>A0A150M441</accession>
<dbReference type="EMBL" id="LQYT01000042">
    <property type="protein sequence ID" value="KYD19374.1"/>
    <property type="molecule type" value="Genomic_DNA"/>
</dbReference>
<dbReference type="AlphaFoldDB" id="A0A150M441"/>
<organism evidence="1 2">
    <name type="scientific">Caldibacillus debilis</name>
    <dbReference type="NCBI Taxonomy" id="301148"/>
    <lineage>
        <taxon>Bacteria</taxon>
        <taxon>Bacillati</taxon>
        <taxon>Bacillota</taxon>
        <taxon>Bacilli</taxon>
        <taxon>Bacillales</taxon>
        <taxon>Bacillaceae</taxon>
        <taxon>Caldibacillus</taxon>
    </lineage>
</organism>
<comment type="caution">
    <text evidence="1">The sequence shown here is derived from an EMBL/GenBank/DDBJ whole genome shotgun (WGS) entry which is preliminary data.</text>
</comment>